<accession>A0A1V9EDI1</accession>
<dbReference type="PROSITE" id="PS50943">
    <property type="entry name" value="HTH_CROC1"/>
    <property type="match status" value="1"/>
</dbReference>
<dbReference type="EMBL" id="LVXG01000037">
    <property type="protein sequence ID" value="OQP44180.1"/>
    <property type="molecule type" value="Genomic_DNA"/>
</dbReference>
<dbReference type="InterPro" id="IPR010982">
    <property type="entry name" value="Lambda_DNA-bd_dom_sf"/>
</dbReference>
<dbReference type="SMART" id="SM00530">
    <property type="entry name" value="HTH_XRE"/>
    <property type="match status" value="1"/>
</dbReference>
<dbReference type="OrthoDB" id="770730at2"/>
<proteinExistence type="predicted"/>
<dbReference type="STRING" id="354355.SAMN05660816_04842"/>
<keyword evidence="3" id="KW-1185">Reference proteome</keyword>
<gene>
    <name evidence="2" type="ORF">A4H97_33555</name>
</gene>
<evidence type="ECO:0000313" key="2">
    <source>
        <dbReference type="EMBL" id="OQP44180.1"/>
    </source>
</evidence>
<sequence>MLPLYSRNSMECKASSSASHIHMDFSNKAELIAQKIDERIKDLGLNRQEFARLMDVQPSSVTKWLGGKHNFTLETISEIERKLSLSLLDLTAVRHESSAVYSMHVSSSDIQLNKPGNILSHLGNTNDGVHISKERSLHAIIGNLGDENSQNDNSPDIDYYRMVKQGKKL</sequence>
<evidence type="ECO:0000313" key="3">
    <source>
        <dbReference type="Proteomes" id="UP000192610"/>
    </source>
</evidence>
<dbReference type="Gene3D" id="1.10.260.40">
    <property type="entry name" value="lambda repressor-like DNA-binding domains"/>
    <property type="match status" value="1"/>
</dbReference>
<reference evidence="3" key="1">
    <citation type="submission" date="2016-04" db="EMBL/GenBank/DDBJ databases">
        <authorList>
            <person name="Chen L."/>
            <person name="Zhuang W."/>
            <person name="Wang G."/>
        </authorList>
    </citation>
    <scope>NUCLEOTIDE SEQUENCE [LARGE SCALE GENOMIC DNA]</scope>
    <source>
        <strain evidence="3">17621</strain>
    </source>
</reference>
<name>A0A1V9EDI1_9BACT</name>
<evidence type="ECO:0000259" key="1">
    <source>
        <dbReference type="PROSITE" id="PS50943"/>
    </source>
</evidence>
<organism evidence="2 3">
    <name type="scientific">Niastella yeongjuensis</name>
    <dbReference type="NCBI Taxonomy" id="354355"/>
    <lineage>
        <taxon>Bacteria</taxon>
        <taxon>Pseudomonadati</taxon>
        <taxon>Bacteroidota</taxon>
        <taxon>Chitinophagia</taxon>
        <taxon>Chitinophagales</taxon>
        <taxon>Chitinophagaceae</taxon>
        <taxon>Niastella</taxon>
    </lineage>
</organism>
<comment type="caution">
    <text evidence="2">The sequence shown here is derived from an EMBL/GenBank/DDBJ whole genome shotgun (WGS) entry which is preliminary data.</text>
</comment>
<dbReference type="SUPFAM" id="SSF47413">
    <property type="entry name" value="lambda repressor-like DNA-binding domains"/>
    <property type="match status" value="1"/>
</dbReference>
<dbReference type="Proteomes" id="UP000192610">
    <property type="component" value="Unassembled WGS sequence"/>
</dbReference>
<dbReference type="GO" id="GO:0003677">
    <property type="term" value="F:DNA binding"/>
    <property type="evidence" value="ECO:0007669"/>
    <property type="project" value="InterPro"/>
</dbReference>
<dbReference type="InterPro" id="IPR001387">
    <property type="entry name" value="Cro/C1-type_HTH"/>
</dbReference>
<protein>
    <recommendedName>
        <fullName evidence="1">HTH cro/C1-type domain-containing protein</fullName>
    </recommendedName>
</protein>
<feature type="domain" description="HTH cro/C1-type" evidence="1">
    <location>
        <begin position="36"/>
        <end position="90"/>
    </location>
</feature>
<dbReference type="AlphaFoldDB" id="A0A1V9EDI1"/>
<dbReference type="Pfam" id="PF01381">
    <property type="entry name" value="HTH_3"/>
    <property type="match status" value="1"/>
</dbReference>